<dbReference type="InterPro" id="IPR011083">
    <property type="entry name" value="Phage_tail_collar_dom"/>
</dbReference>
<sequence>MDKILGNFLTQANKDFPLDCETLDYLQKLVALAAIAGNIGGDRVVLWGCEPNSEGTRRGAGYVFVRTKNAPEGEVLPWDGGPTTSGMYVKQEAIPVSANNTDYPKAYTRRSLAPGIGEENYTWESFTDIKSIKGLMDENRSLRNELATVQPAPLGIVQMWAGSRVPQGYVLCDGQPLRKSDHPELFNAIGSTFNTAVNANGVRYTTQDGYFRVPDLRGRFVVGLHDSDRDYESPGTGGGLKKVTLTEETIPRHSHEEMLWKGGSGDWKGHGSNSWPNATTIFECSPHGINTLDYGKGEAHENRPPYYVLAYIMRVK</sequence>
<dbReference type="GeneID" id="82150119"/>
<reference evidence="4 5" key="1">
    <citation type="submission" date="2019-02" db="EMBL/GenBank/DDBJ databases">
        <title>Isolation and identification of novel species under the genus Muribaculum.</title>
        <authorList>
            <person name="Miyake S."/>
            <person name="Ding Y."/>
            <person name="Low A."/>
            <person name="Soh M."/>
            <person name="Seedorf H."/>
        </authorList>
    </citation>
    <scope>NUCLEOTIDE SEQUENCE [LARGE SCALE GENOMIC DNA]</scope>
    <source>
        <strain evidence="4 5">TLL-A3</strain>
    </source>
</reference>
<dbReference type="EMBL" id="SJSA01000001">
    <property type="protein sequence ID" value="TGG39180.1"/>
    <property type="molecule type" value="Genomic_DNA"/>
</dbReference>
<dbReference type="EMBL" id="SJSA01000002">
    <property type="protein sequence ID" value="TGG36206.1"/>
    <property type="molecule type" value="Genomic_DNA"/>
</dbReference>
<proteinExistence type="predicted"/>
<name>A0A4Z0VAR8_9BACT</name>
<comment type="caution">
    <text evidence="4">The sequence shown here is derived from an EMBL/GenBank/DDBJ whole genome shotgun (WGS) entry which is preliminary data.</text>
</comment>
<dbReference type="RefSeq" id="WP_135469412.1">
    <property type="nucleotide sequence ID" value="NZ_SJSA01000001.1"/>
</dbReference>
<dbReference type="Gene3D" id="3.90.1340.10">
    <property type="entry name" value="Phage tail collar domain"/>
    <property type="match status" value="1"/>
</dbReference>
<evidence type="ECO:0000259" key="1">
    <source>
        <dbReference type="Pfam" id="PF07484"/>
    </source>
</evidence>
<accession>A0A4Z0VAR8</accession>
<dbReference type="Proteomes" id="UP000297635">
    <property type="component" value="Unassembled WGS sequence"/>
</dbReference>
<dbReference type="SUPFAM" id="SSF88874">
    <property type="entry name" value="Receptor-binding domain of short tail fibre protein gp12"/>
    <property type="match status" value="1"/>
</dbReference>
<protein>
    <submittedName>
        <fullName evidence="4">Tail fiber protein</fullName>
    </submittedName>
</protein>
<evidence type="ECO:0000313" key="3">
    <source>
        <dbReference type="EMBL" id="TGG39180.1"/>
    </source>
</evidence>
<dbReference type="AlphaFoldDB" id="A0A4Z0VAR8"/>
<dbReference type="CDD" id="cd22641">
    <property type="entry name" value="C24-like"/>
    <property type="match status" value="1"/>
</dbReference>
<dbReference type="EMBL" id="SJSA01000001">
    <property type="protein sequence ID" value="TGG40553.1"/>
    <property type="molecule type" value="Genomic_DNA"/>
</dbReference>
<gene>
    <name evidence="3" type="ORF">EZ315_00035</name>
    <name evidence="4" type="ORF">EZ315_07645</name>
    <name evidence="2" type="ORF">EZ315_10005</name>
</gene>
<evidence type="ECO:0000313" key="4">
    <source>
        <dbReference type="EMBL" id="TGG40553.1"/>
    </source>
</evidence>
<keyword evidence="5" id="KW-1185">Reference proteome</keyword>
<dbReference type="InterPro" id="IPR037053">
    <property type="entry name" value="Phage_tail_collar_dom_sf"/>
</dbReference>
<dbReference type="Pfam" id="PF07484">
    <property type="entry name" value="Collar"/>
    <property type="match status" value="1"/>
</dbReference>
<evidence type="ECO:0000313" key="5">
    <source>
        <dbReference type="Proteomes" id="UP000297635"/>
    </source>
</evidence>
<organism evidence="4 5">
    <name type="scientific">Duncaniella freteri</name>
    <dbReference type="NCBI Taxonomy" id="2530391"/>
    <lineage>
        <taxon>Bacteria</taxon>
        <taxon>Pseudomonadati</taxon>
        <taxon>Bacteroidota</taxon>
        <taxon>Bacteroidia</taxon>
        <taxon>Bacteroidales</taxon>
        <taxon>Muribaculaceae</taxon>
        <taxon>Duncaniella</taxon>
    </lineage>
</organism>
<feature type="domain" description="Phage tail collar" evidence="1">
    <location>
        <begin position="155"/>
        <end position="221"/>
    </location>
</feature>
<evidence type="ECO:0000313" key="2">
    <source>
        <dbReference type="EMBL" id="TGG36206.1"/>
    </source>
</evidence>